<dbReference type="EMBL" id="PJEX01000042">
    <property type="protein sequence ID" value="TKW57451.1"/>
    <property type="molecule type" value="Genomic_DNA"/>
</dbReference>
<keyword evidence="1" id="KW-0732">Signal</keyword>
<accession>A0A4U6XNZ1</accession>
<evidence type="ECO:0000256" key="1">
    <source>
        <dbReference type="SAM" id="SignalP"/>
    </source>
</evidence>
<evidence type="ECO:0000313" key="3">
    <source>
        <dbReference type="Proteomes" id="UP000310108"/>
    </source>
</evidence>
<feature type="non-terminal residue" evidence="2">
    <location>
        <position position="101"/>
    </location>
</feature>
<feature type="signal peptide" evidence="1">
    <location>
        <begin position="1"/>
        <end position="23"/>
    </location>
</feature>
<proteinExistence type="predicted"/>
<gene>
    <name evidence="2" type="ORF">CTA1_8558</name>
</gene>
<evidence type="ECO:0000313" key="2">
    <source>
        <dbReference type="EMBL" id="TKW57451.1"/>
    </source>
</evidence>
<dbReference type="AlphaFoldDB" id="A0A4U6XNZ1"/>
<keyword evidence="3" id="KW-1185">Reference proteome</keyword>
<feature type="chain" id="PRO_5020818672" evidence="1">
    <location>
        <begin position="24"/>
        <end position="101"/>
    </location>
</feature>
<organism evidence="2 3">
    <name type="scientific">Colletotrichum tanaceti</name>
    <dbReference type="NCBI Taxonomy" id="1306861"/>
    <lineage>
        <taxon>Eukaryota</taxon>
        <taxon>Fungi</taxon>
        <taxon>Dikarya</taxon>
        <taxon>Ascomycota</taxon>
        <taxon>Pezizomycotina</taxon>
        <taxon>Sordariomycetes</taxon>
        <taxon>Hypocreomycetidae</taxon>
        <taxon>Glomerellales</taxon>
        <taxon>Glomerellaceae</taxon>
        <taxon>Colletotrichum</taxon>
        <taxon>Colletotrichum destructivum species complex</taxon>
    </lineage>
</organism>
<name>A0A4U6XNZ1_9PEZI</name>
<protein>
    <submittedName>
        <fullName evidence="2">Uncharacterized protein</fullName>
    </submittedName>
</protein>
<reference evidence="2 3" key="1">
    <citation type="journal article" date="2019" name="PLoS ONE">
        <title>Comparative genome analysis indicates high evolutionary potential of pathogenicity genes in Colletotrichum tanaceti.</title>
        <authorList>
            <person name="Lelwala R.V."/>
            <person name="Korhonen P.K."/>
            <person name="Young N.D."/>
            <person name="Scott J.B."/>
            <person name="Ades P.A."/>
            <person name="Gasser R.B."/>
            <person name="Taylor P.W.J."/>
        </authorList>
    </citation>
    <scope>NUCLEOTIDE SEQUENCE [LARGE SCALE GENOMIC DNA]</scope>
    <source>
        <strain evidence="2">BRIP57314</strain>
    </source>
</reference>
<sequence length="101" mass="11022">MINITSISIISIQILFFVFFSSSSFPDSTTFSIPIFFPSSPPPTMTQQTVIQKLDNLISQVKALDLSSLGPSDRAKAQQSLIEALATAETPYEHLLRLSGS</sequence>
<comment type="caution">
    <text evidence="2">The sequence shown here is derived from an EMBL/GenBank/DDBJ whole genome shotgun (WGS) entry which is preliminary data.</text>
</comment>
<dbReference type="Proteomes" id="UP000310108">
    <property type="component" value="Unassembled WGS sequence"/>
</dbReference>